<dbReference type="Proteomes" id="UP000193144">
    <property type="component" value="Unassembled WGS sequence"/>
</dbReference>
<evidence type="ECO:0000313" key="3">
    <source>
        <dbReference type="Proteomes" id="UP000193144"/>
    </source>
</evidence>
<organism evidence="2 3">
    <name type="scientific">Clohesyomyces aquaticus</name>
    <dbReference type="NCBI Taxonomy" id="1231657"/>
    <lineage>
        <taxon>Eukaryota</taxon>
        <taxon>Fungi</taxon>
        <taxon>Dikarya</taxon>
        <taxon>Ascomycota</taxon>
        <taxon>Pezizomycotina</taxon>
        <taxon>Dothideomycetes</taxon>
        <taxon>Pleosporomycetidae</taxon>
        <taxon>Pleosporales</taxon>
        <taxon>Lindgomycetaceae</taxon>
        <taxon>Clohesyomyces</taxon>
    </lineage>
</organism>
<feature type="region of interest" description="Disordered" evidence="1">
    <location>
        <begin position="1"/>
        <end position="30"/>
    </location>
</feature>
<accession>A0A1Y1Y8U1</accession>
<evidence type="ECO:0000256" key="1">
    <source>
        <dbReference type="SAM" id="MobiDB-lite"/>
    </source>
</evidence>
<keyword evidence="3" id="KW-1185">Reference proteome</keyword>
<protein>
    <submittedName>
        <fullName evidence="2">Uncharacterized protein</fullName>
    </submittedName>
</protein>
<name>A0A1Y1Y8U1_9PLEO</name>
<gene>
    <name evidence="2" type="ORF">BCR34DRAFT_225886</name>
</gene>
<dbReference type="AlphaFoldDB" id="A0A1Y1Y8U1"/>
<comment type="caution">
    <text evidence="2">The sequence shown here is derived from an EMBL/GenBank/DDBJ whole genome shotgun (WGS) entry which is preliminary data.</text>
</comment>
<reference evidence="2 3" key="1">
    <citation type="submission" date="2016-07" db="EMBL/GenBank/DDBJ databases">
        <title>Pervasive Adenine N6-methylation of Active Genes in Fungi.</title>
        <authorList>
            <consortium name="DOE Joint Genome Institute"/>
            <person name="Mondo S.J."/>
            <person name="Dannebaum R.O."/>
            <person name="Kuo R.C."/>
            <person name="Labutti K."/>
            <person name="Haridas S."/>
            <person name="Kuo A."/>
            <person name="Salamov A."/>
            <person name="Ahrendt S.R."/>
            <person name="Lipzen A."/>
            <person name="Sullivan W."/>
            <person name="Andreopoulos W.B."/>
            <person name="Clum A."/>
            <person name="Lindquist E."/>
            <person name="Daum C."/>
            <person name="Ramamoorthy G.K."/>
            <person name="Gryganskyi A."/>
            <person name="Culley D."/>
            <person name="Magnuson J.K."/>
            <person name="James T.Y."/>
            <person name="O'Malley M.A."/>
            <person name="Stajich J.E."/>
            <person name="Spatafora J.W."/>
            <person name="Visel A."/>
            <person name="Grigoriev I.V."/>
        </authorList>
    </citation>
    <scope>NUCLEOTIDE SEQUENCE [LARGE SCALE GENOMIC DNA]</scope>
    <source>
        <strain evidence="2 3">CBS 115471</strain>
    </source>
</reference>
<sequence>MAAASREMEDGDAGRTGMQSKGGRGRLSGDALSCRGKLARLVYSRLGHGGNEQSAFTDGQRQRLCRARNAIVRGQDAV</sequence>
<dbReference type="EMBL" id="MCFA01000313">
    <property type="protein sequence ID" value="ORX94295.1"/>
    <property type="molecule type" value="Genomic_DNA"/>
</dbReference>
<evidence type="ECO:0000313" key="2">
    <source>
        <dbReference type="EMBL" id="ORX94295.1"/>
    </source>
</evidence>
<proteinExistence type="predicted"/>